<feature type="compositionally biased region" description="Basic and acidic residues" evidence="1">
    <location>
        <begin position="190"/>
        <end position="200"/>
    </location>
</feature>
<accession>A0A8I1YHR7</accession>
<dbReference type="Proteomes" id="UP000673383">
    <property type="component" value="Unassembled WGS sequence"/>
</dbReference>
<feature type="compositionally biased region" description="Polar residues" evidence="1">
    <location>
        <begin position="177"/>
        <end position="186"/>
    </location>
</feature>
<dbReference type="RefSeq" id="WP_209944677.1">
    <property type="nucleotide sequence ID" value="NZ_JAFICZ010000001.1"/>
</dbReference>
<proteinExistence type="predicted"/>
<feature type="compositionally biased region" description="Low complexity" evidence="1">
    <location>
        <begin position="12"/>
        <end position="29"/>
    </location>
</feature>
<evidence type="ECO:0000256" key="1">
    <source>
        <dbReference type="SAM" id="MobiDB-lite"/>
    </source>
</evidence>
<reference evidence="2" key="1">
    <citation type="submission" date="2021-02" db="EMBL/GenBank/DDBJ databases">
        <title>Genomic Encyclopedia of Type Strains, Phase IV (KMG-V): Genome sequencing to study the core and pangenomes of soil and plant-associated prokaryotes.</title>
        <authorList>
            <person name="Whitman W."/>
        </authorList>
    </citation>
    <scope>NUCLEOTIDE SEQUENCE</scope>
    <source>
        <strain evidence="2">USDA 406</strain>
    </source>
</reference>
<feature type="region of interest" description="Disordered" evidence="1">
    <location>
        <begin position="1"/>
        <end position="29"/>
    </location>
</feature>
<evidence type="ECO:0000313" key="3">
    <source>
        <dbReference type="Proteomes" id="UP000673383"/>
    </source>
</evidence>
<feature type="compositionally biased region" description="Basic and acidic residues" evidence="1">
    <location>
        <begin position="1"/>
        <end position="11"/>
    </location>
</feature>
<dbReference type="EMBL" id="JAFICZ010000001">
    <property type="protein sequence ID" value="MBP1296628.1"/>
    <property type="molecule type" value="Genomic_DNA"/>
</dbReference>
<gene>
    <name evidence="2" type="ORF">JOH49_006381</name>
</gene>
<evidence type="ECO:0000313" key="2">
    <source>
        <dbReference type="EMBL" id="MBP1296628.1"/>
    </source>
</evidence>
<organism evidence="2 3">
    <name type="scientific">Bradyrhizobium elkanii</name>
    <dbReference type="NCBI Taxonomy" id="29448"/>
    <lineage>
        <taxon>Bacteria</taxon>
        <taxon>Pseudomonadati</taxon>
        <taxon>Pseudomonadota</taxon>
        <taxon>Alphaproteobacteria</taxon>
        <taxon>Hyphomicrobiales</taxon>
        <taxon>Nitrobacteraceae</taxon>
        <taxon>Bradyrhizobium</taxon>
    </lineage>
</organism>
<name>A0A8I1YHR7_BRAEL</name>
<sequence length="208" mass="21887">MSERDKVREGAFEGTHTAAAGGAAASPGAVPAVIEGDDERLDGLLPLGTSPLAPRGRGRPAGAKNRRTDLVAQYLVDRFGDPLTASMSIAGRPLREVITELRMIASDCGLKLGATVMDVARWQQQCRVDALPYIHAKRAPETAKGDPVLPVLGIGRADQVNVVVAGGSRSLEEAVEISQQHQSVTTIDGEVSHDEMSHDGESDDASTT</sequence>
<feature type="region of interest" description="Disordered" evidence="1">
    <location>
        <begin position="177"/>
        <end position="208"/>
    </location>
</feature>
<protein>
    <submittedName>
        <fullName evidence="2">Uncharacterized protein</fullName>
    </submittedName>
</protein>
<dbReference type="AlphaFoldDB" id="A0A8I1YHR7"/>
<comment type="caution">
    <text evidence="2">The sequence shown here is derived from an EMBL/GenBank/DDBJ whole genome shotgun (WGS) entry which is preliminary data.</text>
</comment>